<sequence>PLAIGGSEVRPVIFQPLNFPKGIDAGCGGKISFDLTEFATNAEGNTELKAGYEISFTFTLDYDAAETQLIGVGPAPAQTPSTLNLDATFVLAQSYDSIEDWVNSESFQNILGTADNIKPVYAAAGETSCDGGTFTDVFNCSLEQELGAYTLYTTGITEATSVVPPIVREPIAVTVAGNVVTFQFPALRYVDNPALPIATDYFVFYNNTSAASATFQVTGGARSLHSNRNYEVGMVYMD</sequence>
<dbReference type="AlphaFoldDB" id="X1AV94"/>
<name>X1AV94_9ZZZZ</name>
<proteinExistence type="predicted"/>
<gene>
    <name evidence="1" type="ORF">S01H4_27325</name>
</gene>
<evidence type="ECO:0000313" key="1">
    <source>
        <dbReference type="EMBL" id="GAG76168.1"/>
    </source>
</evidence>
<protein>
    <submittedName>
        <fullName evidence="1">Uncharacterized protein</fullName>
    </submittedName>
</protein>
<accession>X1AV94</accession>
<feature type="non-terminal residue" evidence="1">
    <location>
        <position position="1"/>
    </location>
</feature>
<feature type="non-terminal residue" evidence="1">
    <location>
        <position position="238"/>
    </location>
</feature>
<dbReference type="EMBL" id="BART01013336">
    <property type="protein sequence ID" value="GAG76168.1"/>
    <property type="molecule type" value="Genomic_DNA"/>
</dbReference>
<reference evidence="1" key="1">
    <citation type="journal article" date="2014" name="Front. Microbiol.">
        <title>High frequency of phylogenetically diverse reductive dehalogenase-homologous genes in deep subseafloor sedimentary metagenomes.</title>
        <authorList>
            <person name="Kawai M."/>
            <person name="Futagami T."/>
            <person name="Toyoda A."/>
            <person name="Takaki Y."/>
            <person name="Nishi S."/>
            <person name="Hori S."/>
            <person name="Arai W."/>
            <person name="Tsubouchi T."/>
            <person name="Morono Y."/>
            <person name="Uchiyama I."/>
            <person name="Ito T."/>
            <person name="Fujiyama A."/>
            <person name="Inagaki F."/>
            <person name="Takami H."/>
        </authorList>
    </citation>
    <scope>NUCLEOTIDE SEQUENCE</scope>
    <source>
        <strain evidence="1">Expedition CK06-06</strain>
    </source>
</reference>
<organism evidence="1">
    <name type="scientific">marine sediment metagenome</name>
    <dbReference type="NCBI Taxonomy" id="412755"/>
    <lineage>
        <taxon>unclassified sequences</taxon>
        <taxon>metagenomes</taxon>
        <taxon>ecological metagenomes</taxon>
    </lineage>
</organism>
<comment type="caution">
    <text evidence="1">The sequence shown here is derived from an EMBL/GenBank/DDBJ whole genome shotgun (WGS) entry which is preliminary data.</text>
</comment>